<comment type="caution">
    <text evidence="2">The sequence shown here is derived from an EMBL/GenBank/DDBJ whole genome shotgun (WGS) entry which is preliminary data.</text>
</comment>
<dbReference type="PANTHER" id="PTHR46244">
    <property type="entry name" value="PHOSPHOENOLPYRUVATE-PROTEIN PHOSPHOTRANSFERASE"/>
    <property type="match status" value="1"/>
</dbReference>
<feature type="domain" description="PEP-utilising enzyme C-terminal" evidence="1">
    <location>
        <begin position="34"/>
        <end position="291"/>
    </location>
</feature>
<dbReference type="SUPFAM" id="SSF51621">
    <property type="entry name" value="Phosphoenolpyruvate/pyruvate domain"/>
    <property type="match status" value="1"/>
</dbReference>
<keyword evidence="3" id="KW-1185">Reference proteome</keyword>
<dbReference type="Gene3D" id="3.20.20.60">
    <property type="entry name" value="Phosphoenolpyruvate-binding domains"/>
    <property type="match status" value="1"/>
</dbReference>
<dbReference type="AlphaFoldDB" id="A0A545AH39"/>
<protein>
    <recommendedName>
        <fullName evidence="1">PEP-utilising enzyme C-terminal domain-containing protein</fullName>
    </recommendedName>
</protein>
<evidence type="ECO:0000313" key="2">
    <source>
        <dbReference type="EMBL" id="TQS39995.1"/>
    </source>
</evidence>
<dbReference type="GO" id="GO:0016772">
    <property type="term" value="F:transferase activity, transferring phosphorus-containing groups"/>
    <property type="evidence" value="ECO:0007669"/>
    <property type="project" value="InterPro"/>
</dbReference>
<dbReference type="OrthoDB" id="9765468at2"/>
<accession>A0A545AH39</accession>
<evidence type="ECO:0000313" key="3">
    <source>
        <dbReference type="Proteomes" id="UP000317982"/>
    </source>
</evidence>
<dbReference type="InterPro" id="IPR050499">
    <property type="entry name" value="PEP-utilizing_PTS_enzyme"/>
</dbReference>
<dbReference type="InterPro" id="IPR040442">
    <property type="entry name" value="Pyrv_kinase-like_dom_sf"/>
</dbReference>
<evidence type="ECO:0000259" key="1">
    <source>
        <dbReference type="Pfam" id="PF02896"/>
    </source>
</evidence>
<dbReference type="EMBL" id="VIRS01000050">
    <property type="protein sequence ID" value="TQS39995.1"/>
    <property type="molecule type" value="Genomic_DNA"/>
</dbReference>
<dbReference type="PANTHER" id="PTHR46244:SF3">
    <property type="entry name" value="PHOSPHOENOLPYRUVATE-PROTEIN PHOSPHOTRANSFERASE"/>
    <property type="match status" value="1"/>
</dbReference>
<dbReference type="InParanoid" id="A0A545AH39"/>
<dbReference type="Proteomes" id="UP000317982">
    <property type="component" value="Unassembled WGS sequence"/>
</dbReference>
<dbReference type="Pfam" id="PF02896">
    <property type="entry name" value="PEP-utilizers_C"/>
    <property type="match status" value="1"/>
</dbReference>
<proteinExistence type="predicted"/>
<sequence>MTELGHGTRAYCPFPGCTGGGRVAPVTSPLRGRLSDSQPVSLLAELVDPAEAESAVAAGAEGVGLLRSWFAVLPDGSPRSVADQQAGYRRVLAAFPGARVSVEALDPGDRQGPFGVRGVRALQARPDVLSAQLDALARAMRETDADQVDVGVVVATVTEADEATWFLEEARYAGVATAGVLVDLPAAAVLAGPILRAASFATVDTDGLTRYALGADGAAGTGRWADPWQPASLRLAELVGASGSLAGKEISARGAGVADPLLACVLIGLGVTSLILPVDRLASVRTELARHSFADCLRYAELATRAASAEDARRRVRSAVDH</sequence>
<reference evidence="2 3" key="1">
    <citation type="submission" date="2019-07" db="EMBL/GenBank/DDBJ databases">
        <title>Cryptosporangium phraense sp. nov., isolated from plant litter.</title>
        <authorList>
            <person name="Suriyachadkun C."/>
        </authorList>
    </citation>
    <scope>NUCLEOTIDE SEQUENCE [LARGE SCALE GENOMIC DNA]</scope>
    <source>
        <strain evidence="2 3">A-T 5661</strain>
    </source>
</reference>
<name>A0A545AH39_9ACTN</name>
<gene>
    <name evidence="2" type="ORF">FL583_37240</name>
</gene>
<organism evidence="2 3">
    <name type="scientific">Cryptosporangium phraense</name>
    <dbReference type="NCBI Taxonomy" id="2593070"/>
    <lineage>
        <taxon>Bacteria</taxon>
        <taxon>Bacillati</taxon>
        <taxon>Actinomycetota</taxon>
        <taxon>Actinomycetes</taxon>
        <taxon>Cryptosporangiales</taxon>
        <taxon>Cryptosporangiaceae</taxon>
        <taxon>Cryptosporangium</taxon>
    </lineage>
</organism>
<dbReference type="InterPro" id="IPR000121">
    <property type="entry name" value="PEP_util_C"/>
</dbReference>
<dbReference type="InterPro" id="IPR015813">
    <property type="entry name" value="Pyrv/PenolPyrv_kinase-like_dom"/>
</dbReference>